<reference evidence="1 2" key="1">
    <citation type="journal article" date="2011" name="PLoS Pathog.">
        <title>Dynamic evolution of pathogenicity revealed by sequencing and comparative genomics of 19 Pseudomonas syringae isolates.</title>
        <authorList>
            <person name="Baltrus D.A."/>
            <person name="Nishimura M.T."/>
            <person name="Romanchuk A."/>
            <person name="Chang J.H."/>
            <person name="Mukhtar M.S."/>
            <person name="Cherkis K."/>
            <person name="Roach J."/>
            <person name="Grant S.R."/>
            <person name="Jones C.D."/>
            <person name="Dangl J.L."/>
        </authorList>
    </citation>
    <scope>NUCLEOTIDE SEQUENCE [LARGE SCALE GENOMIC DNA]</scope>
    <source>
        <strain evidence="2">M301072PT</strain>
    </source>
</reference>
<evidence type="ECO:0000313" key="1">
    <source>
        <dbReference type="EMBL" id="EGH34622.1"/>
    </source>
</evidence>
<organism evidence="1 2">
    <name type="scientific">Pseudomonas syringae pv. japonica str. M301072</name>
    <dbReference type="NCBI Taxonomy" id="629262"/>
    <lineage>
        <taxon>Bacteria</taxon>
        <taxon>Pseudomonadati</taxon>
        <taxon>Pseudomonadota</taxon>
        <taxon>Gammaproteobacteria</taxon>
        <taxon>Pseudomonadales</taxon>
        <taxon>Pseudomonadaceae</taxon>
        <taxon>Pseudomonas</taxon>
        <taxon>Pseudomonas syringae</taxon>
    </lineage>
</organism>
<comment type="caution">
    <text evidence="1">The sequence shown here is derived from an EMBL/GenBank/DDBJ whole genome shotgun (WGS) entry which is preliminary data.</text>
</comment>
<dbReference type="EMBL" id="AEAH01002716">
    <property type="protein sequence ID" value="EGH34622.1"/>
    <property type="molecule type" value="Genomic_DNA"/>
</dbReference>
<feature type="non-terminal residue" evidence="1">
    <location>
        <position position="32"/>
    </location>
</feature>
<sequence length="32" mass="3709">MHEVRYVSIKMTNISISKGETEGNFLAHKLFQ</sequence>
<protein>
    <submittedName>
        <fullName evidence="1">Uncharacterized protein</fullName>
    </submittedName>
</protein>
<name>F3FWN0_PSESX</name>
<evidence type="ECO:0000313" key="2">
    <source>
        <dbReference type="Proteomes" id="UP000004471"/>
    </source>
</evidence>
<accession>F3FWN0</accession>
<proteinExistence type="predicted"/>
<dbReference type="HOGENOM" id="CLU_3393678_0_0_6"/>
<dbReference type="Proteomes" id="UP000004471">
    <property type="component" value="Unassembled WGS sequence"/>
</dbReference>
<gene>
    <name evidence="1" type="ORF">PSYJA_38968</name>
</gene>
<dbReference type="AlphaFoldDB" id="F3FWN0"/>